<evidence type="ECO:0000256" key="3">
    <source>
        <dbReference type="ARBA" id="ARBA00023163"/>
    </source>
</evidence>
<dbReference type="InterPro" id="IPR014036">
    <property type="entry name" value="DeoR-like_C"/>
</dbReference>
<dbReference type="EMBL" id="JBHMAF010000020">
    <property type="protein sequence ID" value="MFB9757992.1"/>
    <property type="molecule type" value="Genomic_DNA"/>
</dbReference>
<sequence length="258" mass="29308">MSQKKRIEQIKELLHAHNEISLEDIMEKFQVSRDTARRDLVKLEEDGDIVRVKRGAILSSKHSHVPRYQERNISQEKEHIAQTACSLIHDGDTILFDTSTSVELAARYMRSKDITAITNSIDIVTSLSNRPDITVYMVGGKFNPYHRNFIGLHTVEELAKYQAHTLFIGACGLGTGGLTAPDEGEAYVKKGMIRASQRVIVLTESTKFQKTFLHKVCGLEEIDIIITDRVPPSEIEQQLHNYNIELIVTNKNMRSDYQ</sequence>
<dbReference type="Pfam" id="PF00455">
    <property type="entry name" value="DeoRC"/>
    <property type="match status" value="1"/>
</dbReference>
<dbReference type="SMART" id="SM01134">
    <property type="entry name" value="DeoRC"/>
    <property type="match status" value="1"/>
</dbReference>
<dbReference type="Pfam" id="PF08220">
    <property type="entry name" value="HTH_DeoR"/>
    <property type="match status" value="1"/>
</dbReference>
<dbReference type="InterPro" id="IPR036390">
    <property type="entry name" value="WH_DNA-bd_sf"/>
</dbReference>
<dbReference type="InterPro" id="IPR001034">
    <property type="entry name" value="DeoR_HTH"/>
</dbReference>
<dbReference type="Proteomes" id="UP001589609">
    <property type="component" value="Unassembled WGS sequence"/>
</dbReference>
<evidence type="ECO:0000313" key="5">
    <source>
        <dbReference type="EMBL" id="MFB9757992.1"/>
    </source>
</evidence>
<organism evidence="5 6">
    <name type="scientific">Ectobacillus funiculus</name>
    <dbReference type="NCBI Taxonomy" id="137993"/>
    <lineage>
        <taxon>Bacteria</taxon>
        <taxon>Bacillati</taxon>
        <taxon>Bacillota</taxon>
        <taxon>Bacilli</taxon>
        <taxon>Bacillales</taxon>
        <taxon>Bacillaceae</taxon>
        <taxon>Ectobacillus</taxon>
    </lineage>
</organism>
<accession>A0ABV5WBN0</accession>
<keyword evidence="3" id="KW-0804">Transcription</keyword>
<dbReference type="PROSITE" id="PS51000">
    <property type="entry name" value="HTH_DEOR_2"/>
    <property type="match status" value="1"/>
</dbReference>
<dbReference type="InterPro" id="IPR037171">
    <property type="entry name" value="NagB/RpiA_transferase-like"/>
</dbReference>
<dbReference type="GO" id="GO:0003677">
    <property type="term" value="F:DNA binding"/>
    <property type="evidence" value="ECO:0007669"/>
    <property type="project" value="UniProtKB-KW"/>
</dbReference>
<keyword evidence="1" id="KW-0805">Transcription regulation</keyword>
<dbReference type="Gene3D" id="3.40.50.1360">
    <property type="match status" value="1"/>
</dbReference>
<evidence type="ECO:0000259" key="4">
    <source>
        <dbReference type="PROSITE" id="PS51000"/>
    </source>
</evidence>
<dbReference type="PANTHER" id="PTHR30363">
    <property type="entry name" value="HTH-TYPE TRANSCRIPTIONAL REGULATOR SRLR-RELATED"/>
    <property type="match status" value="1"/>
</dbReference>
<dbReference type="RefSeq" id="WP_379948237.1">
    <property type="nucleotide sequence ID" value="NZ_JBHMAF010000020.1"/>
</dbReference>
<evidence type="ECO:0000256" key="1">
    <source>
        <dbReference type="ARBA" id="ARBA00023015"/>
    </source>
</evidence>
<evidence type="ECO:0000313" key="6">
    <source>
        <dbReference type="Proteomes" id="UP001589609"/>
    </source>
</evidence>
<gene>
    <name evidence="5" type="ORF">ACFFMS_05495</name>
</gene>
<keyword evidence="2 5" id="KW-0238">DNA-binding</keyword>
<evidence type="ECO:0000256" key="2">
    <source>
        <dbReference type="ARBA" id="ARBA00023125"/>
    </source>
</evidence>
<dbReference type="InterPro" id="IPR050313">
    <property type="entry name" value="Carb_Metab_HTH_regulators"/>
</dbReference>
<proteinExistence type="predicted"/>
<dbReference type="InterPro" id="IPR018356">
    <property type="entry name" value="Tscrpt_reg_HTH_DeoR_CS"/>
</dbReference>
<keyword evidence="6" id="KW-1185">Reference proteome</keyword>
<comment type="caution">
    <text evidence="5">The sequence shown here is derived from an EMBL/GenBank/DDBJ whole genome shotgun (WGS) entry which is preliminary data.</text>
</comment>
<dbReference type="PANTHER" id="PTHR30363:SF51">
    <property type="entry name" value="HTH-TYPE TRANSCRIPTIONAL REPRESSOR GLCR"/>
    <property type="match status" value="1"/>
</dbReference>
<dbReference type="Gene3D" id="1.10.10.10">
    <property type="entry name" value="Winged helix-like DNA-binding domain superfamily/Winged helix DNA-binding domain"/>
    <property type="match status" value="1"/>
</dbReference>
<protein>
    <submittedName>
        <fullName evidence="5">DeoR/GlpR family DNA-binding transcription regulator</fullName>
    </submittedName>
</protein>
<feature type="domain" description="HTH deoR-type" evidence="4">
    <location>
        <begin position="3"/>
        <end position="58"/>
    </location>
</feature>
<dbReference type="SUPFAM" id="SSF46785">
    <property type="entry name" value="Winged helix' DNA-binding domain"/>
    <property type="match status" value="1"/>
</dbReference>
<dbReference type="SUPFAM" id="SSF100950">
    <property type="entry name" value="NagB/RpiA/CoA transferase-like"/>
    <property type="match status" value="1"/>
</dbReference>
<name>A0ABV5WBN0_9BACI</name>
<dbReference type="PROSITE" id="PS00894">
    <property type="entry name" value="HTH_DEOR_1"/>
    <property type="match status" value="1"/>
</dbReference>
<dbReference type="InterPro" id="IPR036388">
    <property type="entry name" value="WH-like_DNA-bd_sf"/>
</dbReference>
<reference evidence="5 6" key="1">
    <citation type="submission" date="2024-09" db="EMBL/GenBank/DDBJ databases">
        <authorList>
            <person name="Sun Q."/>
            <person name="Mori K."/>
        </authorList>
    </citation>
    <scope>NUCLEOTIDE SEQUENCE [LARGE SCALE GENOMIC DNA]</scope>
    <source>
        <strain evidence="5 6">JCM 11201</strain>
    </source>
</reference>
<dbReference type="SMART" id="SM00420">
    <property type="entry name" value="HTH_DEOR"/>
    <property type="match status" value="1"/>
</dbReference>